<keyword evidence="7 12" id="KW-0346">Stress response</keyword>
<dbReference type="FunFam" id="2.60.260.20:FF:000005">
    <property type="entry name" value="Chaperone protein dnaJ 1, mitochondrial"/>
    <property type="match status" value="1"/>
</dbReference>
<dbReference type="CDD" id="cd10719">
    <property type="entry name" value="DnaJ_zf"/>
    <property type="match status" value="1"/>
</dbReference>
<dbReference type="InterPro" id="IPR001305">
    <property type="entry name" value="HSP_DnaJ_Cys-rich_dom"/>
</dbReference>
<feature type="domain" description="J" evidence="15">
    <location>
        <begin position="5"/>
        <end position="70"/>
    </location>
</feature>
<feature type="binding site" evidence="12">
    <location>
        <position position="159"/>
    </location>
    <ligand>
        <name>Zn(2+)</name>
        <dbReference type="ChEBI" id="CHEBI:29105"/>
        <label>1</label>
    </ligand>
</feature>
<dbReference type="OrthoDB" id="9779889at2"/>
<comment type="function">
    <text evidence="9 12">Participates actively in the response to hyperosmotic and heat shock by preventing the aggregation of stress-denatured proteins and by disaggregating proteins, also in an autonomous, DnaK-independent fashion. Unfolded proteins bind initially to DnaJ; upon interaction with the DnaJ-bound protein, DnaK hydrolyzes its bound ATP, resulting in the formation of a stable complex. GrpE releases ADP from DnaK; ATP binding to DnaK triggers the release of the substrate protein, thus completing the reaction cycle. Several rounds of ATP-dependent interactions between DnaJ, DnaK and GrpE are required for fully efficient folding. Also involved, together with DnaK and GrpE, in the DNA replication of plasmids through activation of initiation proteins.</text>
</comment>
<accession>A0A2S7K6W5</accession>
<dbReference type="InterPro" id="IPR018253">
    <property type="entry name" value="DnaJ_domain_CS"/>
</dbReference>
<dbReference type="GO" id="GO:0042026">
    <property type="term" value="P:protein refolding"/>
    <property type="evidence" value="ECO:0007669"/>
    <property type="project" value="TreeGrafter"/>
</dbReference>
<keyword evidence="2 12" id="KW-0235">DNA replication</keyword>
<dbReference type="InterPro" id="IPR001623">
    <property type="entry name" value="DnaJ_domain"/>
</dbReference>
<comment type="cofactor">
    <cofactor evidence="12">
        <name>Zn(2+)</name>
        <dbReference type="ChEBI" id="CHEBI:29105"/>
    </cofactor>
    <text evidence="12">Binds 2 Zn(2+) ions per monomer.</text>
</comment>
<dbReference type="InterPro" id="IPR008971">
    <property type="entry name" value="HSP40/DnaJ_pept-bd"/>
</dbReference>
<feature type="binding site" evidence="12">
    <location>
        <position position="195"/>
    </location>
    <ligand>
        <name>Zn(2+)</name>
        <dbReference type="ChEBI" id="CHEBI:29105"/>
        <label>2</label>
    </ligand>
</feature>
<reference evidence="17 18" key="1">
    <citation type="submission" date="2017-12" db="EMBL/GenBank/DDBJ databases">
        <authorList>
            <person name="Hurst M.R.H."/>
        </authorList>
    </citation>
    <scope>NUCLEOTIDE SEQUENCE [LARGE SCALE GENOMIC DNA]</scope>
    <source>
        <strain evidence="17 18">SY-3-19</strain>
    </source>
</reference>
<dbReference type="GO" id="GO:0009408">
    <property type="term" value="P:response to heat"/>
    <property type="evidence" value="ECO:0007669"/>
    <property type="project" value="InterPro"/>
</dbReference>
<dbReference type="PRINTS" id="PR00625">
    <property type="entry name" value="JDOMAIN"/>
</dbReference>
<evidence type="ECO:0000256" key="1">
    <source>
        <dbReference type="ARBA" id="ARBA00022490"/>
    </source>
</evidence>
<dbReference type="GO" id="GO:0008270">
    <property type="term" value="F:zinc ion binding"/>
    <property type="evidence" value="ECO:0007669"/>
    <property type="project" value="UniProtKB-UniRule"/>
</dbReference>
<comment type="subcellular location">
    <subcellularLocation>
        <location evidence="12">Cytoplasm</location>
    </subcellularLocation>
</comment>
<dbReference type="SMART" id="SM00271">
    <property type="entry name" value="DnaJ"/>
    <property type="match status" value="1"/>
</dbReference>
<comment type="caution">
    <text evidence="17">The sequence shown here is derived from an EMBL/GenBank/DDBJ whole genome shotgun (WGS) entry which is preliminary data.</text>
</comment>
<evidence type="ECO:0000256" key="12">
    <source>
        <dbReference type="HAMAP-Rule" id="MF_01152"/>
    </source>
</evidence>
<keyword evidence="4 12" id="KW-0677">Repeat</keyword>
<dbReference type="FunFam" id="2.10.230.10:FF:000002">
    <property type="entry name" value="Molecular chaperone DnaJ"/>
    <property type="match status" value="1"/>
</dbReference>
<evidence type="ECO:0000259" key="16">
    <source>
        <dbReference type="PROSITE" id="PS51188"/>
    </source>
</evidence>
<comment type="similarity">
    <text evidence="10 12">Belongs to the DnaJ family.</text>
</comment>
<dbReference type="CDD" id="cd06257">
    <property type="entry name" value="DnaJ"/>
    <property type="match status" value="1"/>
</dbReference>
<dbReference type="Gene3D" id="1.10.287.110">
    <property type="entry name" value="DnaJ domain"/>
    <property type="match status" value="1"/>
</dbReference>
<dbReference type="InterPro" id="IPR036869">
    <property type="entry name" value="J_dom_sf"/>
</dbReference>
<evidence type="ECO:0000259" key="15">
    <source>
        <dbReference type="PROSITE" id="PS50076"/>
    </source>
</evidence>
<dbReference type="InterPro" id="IPR012724">
    <property type="entry name" value="DnaJ"/>
</dbReference>
<keyword evidence="8 12" id="KW-0143">Chaperone</keyword>
<evidence type="ECO:0000256" key="13">
    <source>
        <dbReference type="PROSITE-ProRule" id="PRU00546"/>
    </source>
</evidence>
<comment type="domain">
    <text evidence="12">The J domain is necessary and sufficient to stimulate DnaK ATPase activity. Zinc center 1 plays an important role in the autonomous, DnaK-independent chaperone activity of DnaJ. Zinc center 2 is essential for interaction with DnaK and for DnaJ activity.</text>
</comment>
<dbReference type="CDD" id="cd10747">
    <property type="entry name" value="DnaJ_C"/>
    <property type="match status" value="1"/>
</dbReference>
<evidence type="ECO:0000256" key="14">
    <source>
        <dbReference type="SAM" id="MobiDB-lite"/>
    </source>
</evidence>
<feature type="region of interest" description="Disordered" evidence="14">
    <location>
        <begin position="227"/>
        <end position="250"/>
    </location>
</feature>
<keyword evidence="5 12" id="KW-0863">Zinc-finger</keyword>
<keyword evidence="6 12" id="KW-0862">Zinc</keyword>
<dbReference type="AlphaFoldDB" id="A0A2S7K6W5"/>
<sequence length="394" mass="42294">MAQQCYYEVLGIERTADAASIKSAFRKRAMQYHPDRNKDDPEAEQKFKELGEAYEVLSDDQKRAAYDRFGHAAFQNGGMGGANGFARGGMGGGAGAAGFSDIFDEIFGEFMGGRGGGGRRSGPGRGADLKYNLEITLEEAFHGKKAELTVPGSVSCETCEGSGAKPGSGPVECGTCKGVGRVRVQQGFFTIERSCPHCNGEGRTISDPCTDCGGQGRVRRERTLSVDVPPGIEDGTRIRLSGEGEAGPRGGPEGDLYIFIHVADNDLFERDGPDLFCIMPIPMTTAALGGEFETPTIDGGRVKISVPEGSQTGRRFRVKGKGMTQLDSSGRGDIRRRGDLYVEIQVETPTSLNAEQKDLLRQFCEAGGGEAACPQHKGFFDKAKTFWENVTEGR</sequence>
<feature type="binding site" evidence="12">
    <location>
        <position position="173"/>
    </location>
    <ligand>
        <name>Zn(2+)</name>
        <dbReference type="ChEBI" id="CHEBI:29105"/>
        <label>2</label>
    </ligand>
</feature>
<dbReference type="SUPFAM" id="SSF57938">
    <property type="entry name" value="DnaJ/Hsp40 cysteine-rich domain"/>
    <property type="match status" value="1"/>
</dbReference>
<feature type="binding site" evidence="12">
    <location>
        <position position="156"/>
    </location>
    <ligand>
        <name>Zn(2+)</name>
        <dbReference type="ChEBI" id="CHEBI:29105"/>
        <label>1</label>
    </ligand>
</feature>
<name>A0A2S7K6W5_9PROT</name>
<dbReference type="Pfam" id="PF01556">
    <property type="entry name" value="DnaJ_C"/>
    <property type="match status" value="1"/>
</dbReference>
<dbReference type="NCBIfam" id="NF008035">
    <property type="entry name" value="PRK10767.1"/>
    <property type="match status" value="1"/>
</dbReference>
<evidence type="ECO:0000313" key="17">
    <source>
        <dbReference type="EMBL" id="PQA88219.1"/>
    </source>
</evidence>
<feature type="repeat" description="CXXCXGXG motif" evidence="12">
    <location>
        <begin position="209"/>
        <end position="216"/>
    </location>
</feature>
<proteinExistence type="inferred from homology"/>
<dbReference type="EMBL" id="PJCH01000005">
    <property type="protein sequence ID" value="PQA88219.1"/>
    <property type="molecule type" value="Genomic_DNA"/>
</dbReference>
<evidence type="ECO:0000256" key="2">
    <source>
        <dbReference type="ARBA" id="ARBA00022705"/>
    </source>
</evidence>
<keyword evidence="1 12" id="KW-0963">Cytoplasm</keyword>
<dbReference type="NCBIfam" id="TIGR02349">
    <property type="entry name" value="DnaJ_bact"/>
    <property type="match status" value="1"/>
</dbReference>
<evidence type="ECO:0000256" key="9">
    <source>
        <dbReference type="ARBA" id="ARBA00053423"/>
    </source>
</evidence>
<feature type="binding site" evidence="12">
    <location>
        <position position="209"/>
    </location>
    <ligand>
        <name>Zn(2+)</name>
        <dbReference type="ChEBI" id="CHEBI:29105"/>
        <label>1</label>
    </ligand>
</feature>
<comment type="subunit">
    <text evidence="12">Homodimer.</text>
</comment>
<dbReference type="GO" id="GO:0005737">
    <property type="term" value="C:cytoplasm"/>
    <property type="evidence" value="ECO:0007669"/>
    <property type="project" value="UniProtKB-SubCell"/>
</dbReference>
<dbReference type="Gene3D" id="2.10.230.10">
    <property type="entry name" value="Heat shock protein DnaJ, cysteine-rich domain"/>
    <property type="match status" value="1"/>
</dbReference>
<dbReference type="PROSITE" id="PS50076">
    <property type="entry name" value="DNAJ_2"/>
    <property type="match status" value="1"/>
</dbReference>
<evidence type="ECO:0000256" key="7">
    <source>
        <dbReference type="ARBA" id="ARBA00023016"/>
    </source>
</evidence>
<protein>
    <recommendedName>
        <fullName evidence="11 12">Chaperone protein DnaJ</fullName>
    </recommendedName>
</protein>
<feature type="repeat" description="CXXCXGXG motif" evidence="12">
    <location>
        <begin position="156"/>
        <end position="163"/>
    </location>
</feature>
<dbReference type="PROSITE" id="PS51188">
    <property type="entry name" value="ZF_CR"/>
    <property type="match status" value="1"/>
</dbReference>
<evidence type="ECO:0000256" key="5">
    <source>
        <dbReference type="ARBA" id="ARBA00022771"/>
    </source>
</evidence>
<evidence type="ECO:0000256" key="4">
    <source>
        <dbReference type="ARBA" id="ARBA00022737"/>
    </source>
</evidence>
<dbReference type="GO" id="GO:0006260">
    <property type="term" value="P:DNA replication"/>
    <property type="evidence" value="ECO:0007669"/>
    <property type="project" value="UniProtKB-KW"/>
</dbReference>
<dbReference type="RefSeq" id="WP_104829464.1">
    <property type="nucleotide sequence ID" value="NZ_PJCH01000005.1"/>
</dbReference>
<organism evidence="17 18">
    <name type="scientific">Hyphococcus luteus</name>
    <dbReference type="NCBI Taxonomy" id="2058213"/>
    <lineage>
        <taxon>Bacteria</taxon>
        <taxon>Pseudomonadati</taxon>
        <taxon>Pseudomonadota</taxon>
        <taxon>Alphaproteobacteria</taxon>
        <taxon>Parvularculales</taxon>
        <taxon>Parvularculaceae</taxon>
        <taxon>Hyphococcus</taxon>
    </lineage>
</organism>
<feature type="binding site" evidence="12">
    <location>
        <position position="176"/>
    </location>
    <ligand>
        <name>Zn(2+)</name>
        <dbReference type="ChEBI" id="CHEBI:29105"/>
        <label>2</label>
    </ligand>
</feature>
<evidence type="ECO:0000256" key="10">
    <source>
        <dbReference type="ARBA" id="ARBA00061004"/>
    </source>
</evidence>
<dbReference type="Proteomes" id="UP000239504">
    <property type="component" value="Unassembled WGS sequence"/>
</dbReference>
<dbReference type="SUPFAM" id="SSF46565">
    <property type="entry name" value="Chaperone J-domain"/>
    <property type="match status" value="1"/>
</dbReference>
<dbReference type="PANTHER" id="PTHR43096">
    <property type="entry name" value="DNAJ HOMOLOG 1, MITOCHONDRIAL-RELATED"/>
    <property type="match status" value="1"/>
</dbReference>
<keyword evidence="3 12" id="KW-0479">Metal-binding</keyword>
<dbReference type="Pfam" id="PF00684">
    <property type="entry name" value="DnaJ_CXXCXGXG"/>
    <property type="match status" value="1"/>
</dbReference>
<gene>
    <name evidence="12 17" type="primary">dnaJ</name>
    <name evidence="17" type="ORF">CW354_07895</name>
</gene>
<evidence type="ECO:0000256" key="3">
    <source>
        <dbReference type="ARBA" id="ARBA00022723"/>
    </source>
</evidence>
<dbReference type="Pfam" id="PF00226">
    <property type="entry name" value="DnaJ"/>
    <property type="match status" value="1"/>
</dbReference>
<evidence type="ECO:0000256" key="11">
    <source>
        <dbReference type="ARBA" id="ARBA00067609"/>
    </source>
</evidence>
<keyword evidence="18" id="KW-1185">Reference proteome</keyword>
<dbReference type="InterPro" id="IPR002939">
    <property type="entry name" value="DnaJ_C"/>
</dbReference>
<dbReference type="GO" id="GO:0005524">
    <property type="term" value="F:ATP binding"/>
    <property type="evidence" value="ECO:0007669"/>
    <property type="project" value="InterPro"/>
</dbReference>
<dbReference type="InterPro" id="IPR036410">
    <property type="entry name" value="HSP_DnaJ_Cys-rich_dom_sf"/>
</dbReference>
<evidence type="ECO:0000256" key="8">
    <source>
        <dbReference type="ARBA" id="ARBA00023186"/>
    </source>
</evidence>
<dbReference type="PROSITE" id="PS00636">
    <property type="entry name" value="DNAJ_1"/>
    <property type="match status" value="1"/>
</dbReference>
<feature type="binding site" evidence="12">
    <location>
        <position position="198"/>
    </location>
    <ligand>
        <name>Zn(2+)</name>
        <dbReference type="ChEBI" id="CHEBI:29105"/>
        <label>2</label>
    </ligand>
</feature>
<dbReference type="SUPFAM" id="SSF49493">
    <property type="entry name" value="HSP40/DnaJ peptide-binding domain"/>
    <property type="match status" value="2"/>
</dbReference>
<feature type="binding site" evidence="12">
    <location>
        <position position="212"/>
    </location>
    <ligand>
        <name>Zn(2+)</name>
        <dbReference type="ChEBI" id="CHEBI:29105"/>
        <label>1</label>
    </ligand>
</feature>
<dbReference type="GO" id="GO:0051082">
    <property type="term" value="F:unfolded protein binding"/>
    <property type="evidence" value="ECO:0007669"/>
    <property type="project" value="UniProtKB-UniRule"/>
</dbReference>
<evidence type="ECO:0000256" key="6">
    <source>
        <dbReference type="ARBA" id="ARBA00022833"/>
    </source>
</evidence>
<feature type="domain" description="CR-type" evidence="16">
    <location>
        <begin position="143"/>
        <end position="221"/>
    </location>
</feature>
<feature type="repeat" description="CXXCXGXG motif" evidence="12">
    <location>
        <begin position="195"/>
        <end position="202"/>
    </location>
</feature>
<feature type="zinc finger region" description="CR-type" evidence="13">
    <location>
        <begin position="143"/>
        <end position="221"/>
    </location>
</feature>
<dbReference type="GO" id="GO:0031072">
    <property type="term" value="F:heat shock protein binding"/>
    <property type="evidence" value="ECO:0007669"/>
    <property type="project" value="InterPro"/>
</dbReference>
<dbReference type="PANTHER" id="PTHR43096:SF48">
    <property type="entry name" value="CHAPERONE PROTEIN DNAJ"/>
    <property type="match status" value="1"/>
</dbReference>
<evidence type="ECO:0000313" key="18">
    <source>
        <dbReference type="Proteomes" id="UP000239504"/>
    </source>
</evidence>
<dbReference type="Gene3D" id="2.60.260.20">
    <property type="entry name" value="Urease metallochaperone UreE, N-terminal domain"/>
    <property type="match status" value="2"/>
</dbReference>
<feature type="repeat" description="CXXCXGXG motif" evidence="12">
    <location>
        <begin position="173"/>
        <end position="180"/>
    </location>
</feature>
<dbReference type="FunFam" id="1.10.287.110:FF:000034">
    <property type="entry name" value="Chaperone protein DnaJ"/>
    <property type="match status" value="1"/>
</dbReference>
<dbReference type="HAMAP" id="MF_01152">
    <property type="entry name" value="DnaJ"/>
    <property type="match status" value="1"/>
</dbReference>